<dbReference type="GO" id="GO:0009401">
    <property type="term" value="P:phosphoenolpyruvate-dependent sugar phosphotransferase system"/>
    <property type="evidence" value="ECO:0007669"/>
    <property type="project" value="InterPro"/>
</dbReference>
<reference evidence="2 3" key="1">
    <citation type="submission" date="2018-05" db="EMBL/GenBank/DDBJ databases">
        <title>The Hungate 1000. A catalogue of reference genomes from the rumen microbiome.</title>
        <authorList>
            <person name="Kelly W."/>
        </authorList>
    </citation>
    <scope>NUCLEOTIDE SEQUENCE [LARGE SCALE GENOMIC DNA]</scope>
    <source>
        <strain evidence="2 3">NLAE-zl-C242</strain>
    </source>
</reference>
<comment type="caution">
    <text evidence="2">The sequence shown here is derived from an EMBL/GenBank/DDBJ whole genome shotgun (WGS) entry which is preliminary data.</text>
</comment>
<feature type="transmembrane region" description="Helical" evidence="1">
    <location>
        <begin position="145"/>
        <end position="165"/>
    </location>
</feature>
<sequence length="276" mass="30423">MNNTNDNNRPQEEIEITKKDIDRAWFRWITRSQAGWNYETMQGLGYCCTMLPFLKKNYKDPAELKEMVKLHSQYYNTNVTTGGFVIGADMAVEAEQGYKAKDMIPALKTGLMGPLAGIGDTFFSVTINTILGSIATYMALEGNPIGVILWLLAGFVKLGFARWFTHLAYAQGKKAVSTVSGALKKITNAATILGITVVGALVPSVIKATVTLQPQIGENVINIQEQIFDPMMPNIIPVGIVCFVYWLLGRKNMNSTRVIFIVMALCVILNALNIMG</sequence>
<organism evidence="2 3">
    <name type="scientific">Faecalicatena orotica</name>
    <dbReference type="NCBI Taxonomy" id="1544"/>
    <lineage>
        <taxon>Bacteria</taxon>
        <taxon>Bacillati</taxon>
        <taxon>Bacillota</taxon>
        <taxon>Clostridia</taxon>
        <taxon>Lachnospirales</taxon>
        <taxon>Lachnospiraceae</taxon>
        <taxon>Faecalicatena</taxon>
    </lineage>
</organism>
<dbReference type="InterPro" id="IPR050303">
    <property type="entry name" value="GatZ_KbaZ_carbometab"/>
</dbReference>
<dbReference type="PANTHER" id="PTHR32502">
    <property type="entry name" value="N-ACETYLGALACTOSAMINE PERMEASE II COMPONENT-RELATED"/>
    <property type="match status" value="1"/>
</dbReference>
<feature type="transmembrane region" description="Helical" evidence="1">
    <location>
        <begin position="186"/>
        <end position="206"/>
    </location>
</feature>
<protein>
    <submittedName>
        <fullName evidence="2">PTS system mannose-specific IID component</fullName>
    </submittedName>
</protein>
<evidence type="ECO:0000256" key="1">
    <source>
        <dbReference type="SAM" id="Phobius"/>
    </source>
</evidence>
<feature type="transmembrane region" description="Helical" evidence="1">
    <location>
        <begin position="111"/>
        <end position="139"/>
    </location>
</feature>
<keyword evidence="1" id="KW-0812">Transmembrane</keyword>
<feature type="transmembrane region" description="Helical" evidence="1">
    <location>
        <begin position="255"/>
        <end position="275"/>
    </location>
</feature>
<keyword evidence="1" id="KW-1133">Transmembrane helix</keyword>
<keyword evidence="1" id="KW-0472">Membrane</keyword>
<dbReference type="EMBL" id="QGDL01000001">
    <property type="protein sequence ID" value="PWJ32465.1"/>
    <property type="molecule type" value="Genomic_DNA"/>
</dbReference>
<proteinExistence type="predicted"/>
<dbReference type="PANTHER" id="PTHR32502:SF26">
    <property type="entry name" value="PHOSPHOTRANSFERASE SYSTEM SUGAR-SPECIFIC EIID COMPONENT"/>
    <property type="match status" value="1"/>
</dbReference>
<keyword evidence="3" id="KW-1185">Reference proteome</keyword>
<gene>
    <name evidence="2" type="ORF">A8806_101756</name>
</gene>
<dbReference type="InterPro" id="IPR004704">
    <property type="entry name" value="PTS_IID_man"/>
</dbReference>
<feature type="transmembrane region" description="Helical" evidence="1">
    <location>
        <begin position="231"/>
        <end position="248"/>
    </location>
</feature>
<dbReference type="GO" id="GO:0005886">
    <property type="term" value="C:plasma membrane"/>
    <property type="evidence" value="ECO:0007669"/>
    <property type="project" value="TreeGrafter"/>
</dbReference>
<dbReference type="RefSeq" id="WP_109729788.1">
    <property type="nucleotide sequence ID" value="NZ_BAAACK010000007.1"/>
</dbReference>
<dbReference type="Pfam" id="PF03613">
    <property type="entry name" value="EIID-AGA"/>
    <property type="match status" value="1"/>
</dbReference>
<accession>A0A2Y9BFE2</accession>
<dbReference type="OrthoDB" id="9795582at2"/>
<evidence type="ECO:0000313" key="3">
    <source>
        <dbReference type="Proteomes" id="UP000245845"/>
    </source>
</evidence>
<evidence type="ECO:0000313" key="2">
    <source>
        <dbReference type="EMBL" id="PWJ32465.1"/>
    </source>
</evidence>
<dbReference type="Proteomes" id="UP000245845">
    <property type="component" value="Unassembled WGS sequence"/>
</dbReference>
<dbReference type="PROSITE" id="PS51108">
    <property type="entry name" value="PTS_EIID"/>
    <property type="match status" value="1"/>
</dbReference>
<name>A0A2Y9BFE2_9FIRM</name>
<dbReference type="AlphaFoldDB" id="A0A2Y9BFE2"/>